<proteinExistence type="predicted"/>
<organism evidence="2 3">
    <name type="scientific">Flavobacterium chungangense</name>
    <dbReference type="NCBI Taxonomy" id="554283"/>
    <lineage>
        <taxon>Bacteria</taxon>
        <taxon>Pseudomonadati</taxon>
        <taxon>Bacteroidota</taxon>
        <taxon>Flavobacteriia</taxon>
        <taxon>Flavobacteriales</taxon>
        <taxon>Flavobacteriaceae</taxon>
        <taxon>Flavobacterium</taxon>
    </lineage>
</organism>
<dbReference type="RefSeq" id="WP_031455538.1">
    <property type="nucleotide sequence ID" value="NZ_CAIJDO010000047.1"/>
</dbReference>
<feature type="transmembrane region" description="Helical" evidence="1">
    <location>
        <begin position="163"/>
        <end position="179"/>
    </location>
</feature>
<protein>
    <submittedName>
        <fullName evidence="2">Uncharacterized protein</fullName>
    </submittedName>
</protein>
<name>A0A6V6YLY6_9FLAO</name>
<keyword evidence="3" id="KW-1185">Reference proteome</keyword>
<evidence type="ECO:0000313" key="2">
    <source>
        <dbReference type="EMBL" id="CAD0000461.1"/>
    </source>
</evidence>
<accession>A0A6V6YLY6</accession>
<gene>
    <name evidence="2" type="ORF">FLACHUCJ7_00069</name>
</gene>
<reference evidence="2 3" key="1">
    <citation type="submission" date="2020-06" db="EMBL/GenBank/DDBJ databases">
        <authorList>
            <person name="Criscuolo A."/>
        </authorList>
    </citation>
    <scope>NUCLEOTIDE SEQUENCE [LARGE SCALE GENOMIC DNA]</scope>
    <source>
        <strain evidence="3">CIP 110025</strain>
    </source>
</reference>
<evidence type="ECO:0000313" key="3">
    <source>
        <dbReference type="Proteomes" id="UP000556700"/>
    </source>
</evidence>
<evidence type="ECO:0000256" key="1">
    <source>
        <dbReference type="SAM" id="Phobius"/>
    </source>
</evidence>
<dbReference type="Proteomes" id="UP000556700">
    <property type="component" value="Unassembled WGS sequence"/>
</dbReference>
<dbReference type="AlphaFoldDB" id="A0A6V6YLY6"/>
<keyword evidence="1" id="KW-0472">Membrane</keyword>
<keyword evidence="1" id="KW-1133">Transmembrane helix</keyword>
<keyword evidence="1" id="KW-0812">Transmembrane</keyword>
<sequence length="185" mass="21967">MDETKYRNLFVAQLRGSASDFDNEFKRVIRENGYSEELKKEFYFAAFDSIIKVNKNLLVRKDEFYKENVVALYNLFINALIEDGIDYSSIEEKKANFEKNEFPEVNLYAKDIKSNKPAPEYIPTYKQYNPNTKYGRRKAREQAQRNYENGTEEYRNDIDNIKIILWLIVIVVGIIFFYIKTKLSS</sequence>
<dbReference type="EMBL" id="CAIJDO010000047">
    <property type="protein sequence ID" value="CAD0000461.1"/>
    <property type="molecule type" value="Genomic_DNA"/>
</dbReference>
<comment type="caution">
    <text evidence="2">The sequence shown here is derived from an EMBL/GenBank/DDBJ whole genome shotgun (WGS) entry which is preliminary data.</text>
</comment>